<evidence type="ECO:0000256" key="2">
    <source>
        <dbReference type="ARBA" id="ARBA00022598"/>
    </source>
</evidence>
<dbReference type="PATRIC" id="fig|1280946.3.peg.3138"/>
<comment type="similarity">
    <text evidence="1">Belongs to the ATP-dependent AMP-binding enzyme family.</text>
</comment>
<dbReference type="GO" id="GO:0031956">
    <property type="term" value="F:medium-chain fatty acid-CoA ligase activity"/>
    <property type="evidence" value="ECO:0007669"/>
    <property type="project" value="TreeGrafter"/>
</dbReference>
<keyword evidence="7" id="KW-1185">Reference proteome</keyword>
<keyword evidence="2" id="KW-0436">Ligase</keyword>
<dbReference type="RefSeq" id="WP_034798676.1">
    <property type="nucleotide sequence ID" value="NZ_AWFF01000076.1"/>
</dbReference>
<accession>A0A062U2G9</accession>
<dbReference type="Pfam" id="PF00501">
    <property type="entry name" value="AMP-binding"/>
    <property type="match status" value="1"/>
</dbReference>
<keyword evidence="3" id="KW-0472">Membrane</keyword>
<evidence type="ECO:0000256" key="1">
    <source>
        <dbReference type="ARBA" id="ARBA00006432"/>
    </source>
</evidence>
<dbReference type="EMBL" id="AWFF01000076">
    <property type="protein sequence ID" value="KCZ51943.1"/>
    <property type="molecule type" value="Genomic_DNA"/>
</dbReference>
<dbReference type="InterPro" id="IPR042099">
    <property type="entry name" value="ANL_N_sf"/>
</dbReference>
<evidence type="ECO:0008006" key="8">
    <source>
        <dbReference type="Google" id="ProtNLM"/>
    </source>
</evidence>
<dbReference type="InterPro" id="IPR025110">
    <property type="entry name" value="AMP-bd_C"/>
</dbReference>
<dbReference type="AlphaFoldDB" id="A0A062U2G9"/>
<feature type="domain" description="AMP-binding enzyme C-terminal" evidence="5">
    <location>
        <begin position="433"/>
        <end position="508"/>
    </location>
</feature>
<dbReference type="SUPFAM" id="SSF56801">
    <property type="entry name" value="Acetyl-CoA synthetase-like"/>
    <property type="match status" value="1"/>
</dbReference>
<dbReference type="eggNOG" id="COG0318">
    <property type="taxonomic scope" value="Bacteria"/>
</dbReference>
<gene>
    <name evidence="6" type="ORF">HY29_05240</name>
</gene>
<dbReference type="STRING" id="1280946.HY29_05240"/>
<keyword evidence="3" id="KW-1133">Transmembrane helix</keyword>
<dbReference type="InterPro" id="IPR000873">
    <property type="entry name" value="AMP-dep_synth/lig_dom"/>
</dbReference>
<organism evidence="6 7">
    <name type="scientific">Hyphomonas beringensis</name>
    <dbReference type="NCBI Taxonomy" id="1280946"/>
    <lineage>
        <taxon>Bacteria</taxon>
        <taxon>Pseudomonadati</taxon>
        <taxon>Pseudomonadota</taxon>
        <taxon>Alphaproteobacteria</taxon>
        <taxon>Hyphomonadales</taxon>
        <taxon>Hyphomonadaceae</taxon>
        <taxon>Hyphomonas</taxon>
    </lineage>
</organism>
<evidence type="ECO:0000313" key="7">
    <source>
        <dbReference type="Proteomes" id="UP000027037"/>
    </source>
</evidence>
<dbReference type="Pfam" id="PF13193">
    <property type="entry name" value="AMP-binding_C"/>
    <property type="match status" value="1"/>
</dbReference>
<name>A0A062U2G9_9PROT</name>
<dbReference type="PANTHER" id="PTHR43201:SF5">
    <property type="entry name" value="MEDIUM-CHAIN ACYL-COA LIGASE ACSF2, MITOCHONDRIAL"/>
    <property type="match status" value="1"/>
</dbReference>
<evidence type="ECO:0000259" key="4">
    <source>
        <dbReference type="Pfam" id="PF00501"/>
    </source>
</evidence>
<dbReference type="PROSITE" id="PS00455">
    <property type="entry name" value="AMP_BINDING"/>
    <property type="match status" value="1"/>
</dbReference>
<feature type="transmembrane region" description="Helical" evidence="3">
    <location>
        <begin position="74"/>
        <end position="91"/>
    </location>
</feature>
<sequence length="523" mass="56147">MSGVESKETSGSLPSTLKDLSIACPQKTAVIFKHERWTYLELEQRVCVLRAWLIEAGIERGDRVAMMSAPRPEFYIMFLATISVGAIWVGINPKYSAEEISHVTSLSRPKLVLEVSDGERPGRLELALSKDSALPKRVRLHASDSASANLERLKPAHPPVADDSEGFAASGSDPALIVFTSGTTGKPKGALISHHGLAAGAKIQTAHFAVSDPKIICNLPINHVGCVADICATTLVGGGTLVFQEAFDPILMLETIEQEKLTIIGGVPTMLHALLEQKAFRSTDLSSVELVLWGGAAMSQRAVGQFSARGARLKAAYGMTETSCHVCFTPDDASEAQLAETIGTPIDEIELRIAAPETDAPLSQGEVGELQVRGPTNFIGYFEDERSTKGAFSADGFLKTGDLGFLRADGLVEICGRSKNMFKSGGYNVYPREVELAIETHPDILEAVVIGIPDPKFQEVGAAFIRLKNGAELAPDALKDFLGTRMANYKIPKSFVPLSEFPLLPIGKVDKGALAEMLECDTV</sequence>
<dbReference type="Proteomes" id="UP000027037">
    <property type="component" value="Unassembled WGS sequence"/>
</dbReference>
<keyword evidence="3" id="KW-0812">Transmembrane</keyword>
<feature type="domain" description="AMP-dependent synthetase/ligase" evidence="4">
    <location>
        <begin position="25"/>
        <end position="382"/>
    </location>
</feature>
<comment type="caution">
    <text evidence="6">The sequence shown here is derived from an EMBL/GenBank/DDBJ whole genome shotgun (WGS) entry which is preliminary data.</text>
</comment>
<dbReference type="GO" id="GO:0006631">
    <property type="term" value="P:fatty acid metabolic process"/>
    <property type="evidence" value="ECO:0007669"/>
    <property type="project" value="TreeGrafter"/>
</dbReference>
<dbReference type="PANTHER" id="PTHR43201">
    <property type="entry name" value="ACYL-COA SYNTHETASE"/>
    <property type="match status" value="1"/>
</dbReference>
<dbReference type="Gene3D" id="3.30.300.30">
    <property type="match status" value="1"/>
</dbReference>
<proteinExistence type="inferred from homology"/>
<evidence type="ECO:0000259" key="5">
    <source>
        <dbReference type="Pfam" id="PF13193"/>
    </source>
</evidence>
<dbReference type="InterPro" id="IPR045851">
    <property type="entry name" value="AMP-bd_C_sf"/>
</dbReference>
<dbReference type="Gene3D" id="3.40.50.12780">
    <property type="entry name" value="N-terminal domain of ligase-like"/>
    <property type="match status" value="1"/>
</dbReference>
<protein>
    <recommendedName>
        <fullName evidence="8">AMP-dependent synthetase</fullName>
    </recommendedName>
</protein>
<evidence type="ECO:0000313" key="6">
    <source>
        <dbReference type="EMBL" id="KCZ51943.1"/>
    </source>
</evidence>
<dbReference type="OrthoDB" id="6187882at2"/>
<dbReference type="InterPro" id="IPR020845">
    <property type="entry name" value="AMP-binding_CS"/>
</dbReference>
<reference evidence="6 7" key="1">
    <citation type="journal article" date="2014" name="Antonie Van Leeuwenhoek">
        <title>Hyphomonas beringensis sp. nov. and Hyphomonas chukchiensis sp. nov., isolated from surface seawater of the Bering Sea and Chukchi Sea.</title>
        <authorList>
            <person name="Li C."/>
            <person name="Lai Q."/>
            <person name="Li G."/>
            <person name="Dong C."/>
            <person name="Wang J."/>
            <person name="Liao Y."/>
            <person name="Shao Z."/>
        </authorList>
    </citation>
    <scope>NUCLEOTIDE SEQUENCE [LARGE SCALE GENOMIC DNA]</scope>
    <source>
        <strain evidence="6 7">25B14_1</strain>
    </source>
</reference>
<evidence type="ECO:0000256" key="3">
    <source>
        <dbReference type="SAM" id="Phobius"/>
    </source>
</evidence>